<gene>
    <name evidence="2" type="ORF">DH2020_027144</name>
</gene>
<accession>A0ABR0VWV3</accession>
<dbReference type="EMBL" id="JABTTQ020000525">
    <property type="protein sequence ID" value="KAK6139113.1"/>
    <property type="molecule type" value="Genomic_DNA"/>
</dbReference>
<protein>
    <submittedName>
        <fullName evidence="2">Uncharacterized protein</fullName>
    </submittedName>
</protein>
<dbReference type="Proteomes" id="UP001318860">
    <property type="component" value="Unassembled WGS sequence"/>
</dbReference>
<keyword evidence="3" id="KW-1185">Reference proteome</keyword>
<name>A0ABR0VWV3_REHGL</name>
<sequence>MGMTTTLAEPTPAPRHRGRPRAEREPLIDSTASEHVAEPKPAGPAVGATGAEFARDFLTTLQGIVQQITLQNAPIAP</sequence>
<evidence type="ECO:0000256" key="1">
    <source>
        <dbReference type="SAM" id="MobiDB-lite"/>
    </source>
</evidence>
<feature type="region of interest" description="Disordered" evidence="1">
    <location>
        <begin position="1"/>
        <end position="48"/>
    </location>
</feature>
<evidence type="ECO:0000313" key="2">
    <source>
        <dbReference type="EMBL" id="KAK6139113.1"/>
    </source>
</evidence>
<proteinExistence type="predicted"/>
<comment type="caution">
    <text evidence="2">The sequence shown here is derived from an EMBL/GenBank/DDBJ whole genome shotgun (WGS) entry which is preliminary data.</text>
</comment>
<organism evidence="2 3">
    <name type="scientific">Rehmannia glutinosa</name>
    <name type="common">Chinese foxglove</name>
    <dbReference type="NCBI Taxonomy" id="99300"/>
    <lineage>
        <taxon>Eukaryota</taxon>
        <taxon>Viridiplantae</taxon>
        <taxon>Streptophyta</taxon>
        <taxon>Embryophyta</taxon>
        <taxon>Tracheophyta</taxon>
        <taxon>Spermatophyta</taxon>
        <taxon>Magnoliopsida</taxon>
        <taxon>eudicotyledons</taxon>
        <taxon>Gunneridae</taxon>
        <taxon>Pentapetalae</taxon>
        <taxon>asterids</taxon>
        <taxon>lamiids</taxon>
        <taxon>Lamiales</taxon>
        <taxon>Orobanchaceae</taxon>
        <taxon>Rehmannieae</taxon>
        <taxon>Rehmannia</taxon>
    </lineage>
</organism>
<evidence type="ECO:0000313" key="3">
    <source>
        <dbReference type="Proteomes" id="UP001318860"/>
    </source>
</evidence>
<reference evidence="2 3" key="1">
    <citation type="journal article" date="2021" name="Comput. Struct. Biotechnol. J.">
        <title>De novo genome assembly of the potent medicinal plant Rehmannia glutinosa using nanopore technology.</title>
        <authorList>
            <person name="Ma L."/>
            <person name="Dong C."/>
            <person name="Song C."/>
            <person name="Wang X."/>
            <person name="Zheng X."/>
            <person name="Niu Y."/>
            <person name="Chen S."/>
            <person name="Feng W."/>
        </authorList>
    </citation>
    <scope>NUCLEOTIDE SEQUENCE [LARGE SCALE GENOMIC DNA]</scope>
    <source>
        <strain evidence="2">DH-2019</strain>
    </source>
</reference>